<evidence type="ECO:0000313" key="2">
    <source>
        <dbReference type="Proteomes" id="UP000318478"/>
    </source>
</evidence>
<reference evidence="1 2" key="1">
    <citation type="submission" date="2019-02" db="EMBL/GenBank/DDBJ databases">
        <title>Deep-cultivation of Planctomycetes and their phenomic and genomic characterization uncovers novel biology.</title>
        <authorList>
            <person name="Wiegand S."/>
            <person name="Jogler M."/>
            <person name="Boedeker C."/>
            <person name="Pinto D."/>
            <person name="Vollmers J."/>
            <person name="Rivas-Marin E."/>
            <person name="Kohn T."/>
            <person name="Peeters S.H."/>
            <person name="Heuer A."/>
            <person name="Rast P."/>
            <person name="Oberbeckmann S."/>
            <person name="Bunk B."/>
            <person name="Jeske O."/>
            <person name="Meyerdierks A."/>
            <person name="Storesund J.E."/>
            <person name="Kallscheuer N."/>
            <person name="Luecker S."/>
            <person name="Lage O.M."/>
            <person name="Pohl T."/>
            <person name="Merkel B.J."/>
            <person name="Hornburger P."/>
            <person name="Mueller R.-W."/>
            <person name="Bruemmer F."/>
            <person name="Labrenz M."/>
            <person name="Spormann A.M."/>
            <person name="Op Den Camp H."/>
            <person name="Overmann J."/>
            <person name="Amann R."/>
            <person name="Jetten M.S.M."/>
            <person name="Mascher T."/>
            <person name="Medema M.H."/>
            <person name="Devos D.P."/>
            <person name="Kaster A.-K."/>
            <person name="Ovreas L."/>
            <person name="Rohde M."/>
            <person name="Galperin M.Y."/>
            <person name="Jogler C."/>
        </authorList>
    </citation>
    <scope>NUCLEOTIDE SEQUENCE [LARGE SCALE GENOMIC DNA]</scope>
    <source>
        <strain evidence="1 2">Pla123a</strain>
    </source>
</reference>
<comment type="caution">
    <text evidence="1">The sequence shown here is derived from an EMBL/GenBank/DDBJ whole genome shotgun (WGS) entry which is preliminary data.</text>
</comment>
<dbReference type="AlphaFoldDB" id="A0A5C5YL38"/>
<evidence type="ECO:0000313" key="1">
    <source>
        <dbReference type="EMBL" id="TWT75586.1"/>
    </source>
</evidence>
<keyword evidence="2" id="KW-1185">Reference proteome</keyword>
<organism evidence="1 2">
    <name type="scientific">Posidoniimonas polymericola</name>
    <dbReference type="NCBI Taxonomy" id="2528002"/>
    <lineage>
        <taxon>Bacteria</taxon>
        <taxon>Pseudomonadati</taxon>
        <taxon>Planctomycetota</taxon>
        <taxon>Planctomycetia</taxon>
        <taxon>Pirellulales</taxon>
        <taxon>Lacipirellulaceae</taxon>
        <taxon>Posidoniimonas</taxon>
    </lineage>
</organism>
<proteinExistence type="predicted"/>
<dbReference type="Proteomes" id="UP000318478">
    <property type="component" value="Unassembled WGS sequence"/>
</dbReference>
<gene>
    <name evidence="1" type="ORF">Pla123a_30960</name>
</gene>
<dbReference type="EMBL" id="SJPO01000007">
    <property type="protein sequence ID" value="TWT75586.1"/>
    <property type="molecule type" value="Genomic_DNA"/>
</dbReference>
<name>A0A5C5YL38_9BACT</name>
<protein>
    <submittedName>
        <fullName evidence="1">Uncharacterized protein</fullName>
    </submittedName>
</protein>
<accession>A0A5C5YL38</accession>
<sequence>MIPPRRRQHCCRGLVVGAALWLTLLAAPSVAQEEVLRLPLPLPEPPTFEAVPVPVEPVPTPAGVVEPLAPAAVGPVVEFTFCEFCGDSCGGGGCCGDCRGASRWGRFVRGVYRGICCPDPCYDPCWRPLADAAFFTAAVRPVNQQRFRWDHGEDMLHPDRAEYFWARANGAGPGPSAGAAPSGFGGLDYDELRHYSEVAHGSFGASFEYSYRSLDVDGQHFAGFGDMTIGAKSILFDTELVQVAFKMDTHVPQGSSLKGLGTGHVSLEPGLVFGLNLSQNSFLQGELTEWIPLGGTSGYEGAIFRYNLGYNRVIARPHPCVPIISVTELSGWRFQDGAFTAFDGTTRPTSHATFLNVSSGLRVFFCDKADFGLTYAVAGSSQSWTETLIRTELRFRY</sequence>
<dbReference type="RefSeq" id="WP_146588478.1">
    <property type="nucleotide sequence ID" value="NZ_SJPO01000007.1"/>
</dbReference>
<dbReference type="OrthoDB" id="263621at2"/>